<evidence type="ECO:0000256" key="1">
    <source>
        <dbReference type="SAM" id="MobiDB-lite"/>
    </source>
</evidence>
<feature type="non-terminal residue" evidence="2">
    <location>
        <position position="1"/>
    </location>
</feature>
<reference evidence="2 3" key="1">
    <citation type="submission" date="2018-09" db="EMBL/GenBank/DDBJ databases">
        <title>Roseomonas sp. nov., isolated from feces of Tibetan antelopes in the Qinghai-Tibet plateau, China.</title>
        <authorList>
            <person name="Tian Z."/>
        </authorList>
    </citation>
    <scope>NUCLEOTIDE SEQUENCE [LARGE SCALE GENOMIC DNA]</scope>
    <source>
        <strain evidence="2 3">Z24</strain>
    </source>
</reference>
<protein>
    <submittedName>
        <fullName evidence="2">ComF family protein</fullName>
    </submittedName>
</protein>
<accession>A0A3A9J5W5</accession>
<sequence>TVTACARLLLAAGAARVDVLAAARVPDPALADGAEASSLRNPLDRSAPDNDV</sequence>
<proteinExistence type="predicted"/>
<name>A0A3A9J5W5_9PROT</name>
<organism evidence="2 3">
    <name type="scientific">Teichococcus wenyumeiae</name>
    <dbReference type="NCBI Taxonomy" id="2478470"/>
    <lineage>
        <taxon>Bacteria</taxon>
        <taxon>Pseudomonadati</taxon>
        <taxon>Pseudomonadota</taxon>
        <taxon>Alphaproteobacteria</taxon>
        <taxon>Acetobacterales</taxon>
        <taxon>Roseomonadaceae</taxon>
        <taxon>Roseomonas</taxon>
    </lineage>
</organism>
<gene>
    <name evidence="2" type="ORF">D6Z83_25665</name>
</gene>
<dbReference type="Proteomes" id="UP000278036">
    <property type="component" value="Unassembled WGS sequence"/>
</dbReference>
<evidence type="ECO:0000313" key="2">
    <source>
        <dbReference type="EMBL" id="RKK01300.1"/>
    </source>
</evidence>
<evidence type="ECO:0000313" key="3">
    <source>
        <dbReference type="Proteomes" id="UP000278036"/>
    </source>
</evidence>
<feature type="region of interest" description="Disordered" evidence="1">
    <location>
        <begin position="31"/>
        <end position="52"/>
    </location>
</feature>
<comment type="caution">
    <text evidence="2">The sequence shown here is derived from an EMBL/GenBank/DDBJ whole genome shotgun (WGS) entry which is preliminary data.</text>
</comment>
<dbReference type="AlphaFoldDB" id="A0A3A9J5W5"/>
<dbReference type="InParanoid" id="A0A3A9J5W5"/>
<dbReference type="EMBL" id="RAQU01000297">
    <property type="protein sequence ID" value="RKK01300.1"/>
    <property type="molecule type" value="Genomic_DNA"/>
</dbReference>
<feature type="compositionally biased region" description="Basic and acidic residues" evidence="1">
    <location>
        <begin position="42"/>
        <end position="52"/>
    </location>
</feature>